<reference evidence="2" key="2">
    <citation type="submission" date="2023-04" db="EMBL/GenBank/DDBJ databases">
        <authorList>
            <person name="Sun J.-Q."/>
        </authorList>
    </citation>
    <scope>NUCLEOTIDE SEQUENCE</scope>
    <source>
        <strain evidence="2">CC-YY355</strain>
    </source>
</reference>
<gene>
    <name evidence="2" type="ORF">QF205_11060</name>
</gene>
<comment type="caution">
    <text evidence="2">The sequence shown here is derived from an EMBL/GenBank/DDBJ whole genome shotgun (WGS) entry which is preliminary data.</text>
</comment>
<evidence type="ECO:0008006" key="4">
    <source>
        <dbReference type="Google" id="ProtNLM"/>
    </source>
</evidence>
<keyword evidence="1" id="KW-0732">Signal</keyword>
<feature type="signal peptide" evidence="1">
    <location>
        <begin position="1"/>
        <end position="21"/>
    </location>
</feature>
<dbReference type="RefSeq" id="WP_280942821.1">
    <property type="nucleotide sequence ID" value="NZ_JARYGX010000021.1"/>
</dbReference>
<protein>
    <recommendedName>
        <fullName evidence="4">Secreted protein</fullName>
    </recommendedName>
</protein>
<dbReference type="Proteomes" id="UP001160550">
    <property type="component" value="Unassembled WGS sequence"/>
</dbReference>
<keyword evidence="3" id="KW-1185">Reference proteome</keyword>
<evidence type="ECO:0000313" key="3">
    <source>
        <dbReference type="Proteomes" id="UP001160550"/>
    </source>
</evidence>
<evidence type="ECO:0000313" key="2">
    <source>
        <dbReference type="EMBL" id="MDH7453602.1"/>
    </source>
</evidence>
<evidence type="ECO:0000256" key="1">
    <source>
        <dbReference type="SAM" id="SignalP"/>
    </source>
</evidence>
<feature type="chain" id="PRO_5045054295" description="Secreted protein" evidence="1">
    <location>
        <begin position="22"/>
        <end position="169"/>
    </location>
</feature>
<organism evidence="2 3">
    <name type="scientific">Luteimonas composti</name>
    <dbReference type="NCBI Taxonomy" id="398257"/>
    <lineage>
        <taxon>Bacteria</taxon>
        <taxon>Pseudomonadati</taxon>
        <taxon>Pseudomonadota</taxon>
        <taxon>Gammaproteobacteria</taxon>
        <taxon>Lysobacterales</taxon>
        <taxon>Lysobacteraceae</taxon>
        <taxon>Luteimonas</taxon>
    </lineage>
</organism>
<sequence>MRPIPALLLATLLALPALAGAQDAPPLQQAMSAEEFKAAGLDKLSAEELARLNAWLDRRVEQQTSAAVAAAVEEAREEGRQEVVEKNRGFFHFGSQEPIEASIAGEFTGFGSRKRYTLDNGQVWVQTDATSLNGVRKTRPKVYIKPGVMGVWYMRIDGYNTQAKVQRVE</sequence>
<name>A0ABT6MSL2_9GAMM</name>
<accession>A0ABT6MSL2</accession>
<dbReference type="EMBL" id="JARYGX010000021">
    <property type="protein sequence ID" value="MDH7453602.1"/>
    <property type="molecule type" value="Genomic_DNA"/>
</dbReference>
<proteinExistence type="predicted"/>
<reference evidence="2" key="1">
    <citation type="journal article" date="2007" name="Int. J. Syst. Evol. Microbiol.">
        <title>Luteimonas composti sp. nov., a moderately thermophilic bacterium isolated from food waste.</title>
        <authorList>
            <person name="Young C.C."/>
            <person name="Kampfer P."/>
            <person name="Chen W.M."/>
            <person name="Yen W.S."/>
            <person name="Arun A.B."/>
            <person name="Lai W.A."/>
            <person name="Shen F.T."/>
            <person name="Rekha P.D."/>
            <person name="Lin K.Y."/>
            <person name="Chou J.H."/>
        </authorList>
    </citation>
    <scope>NUCLEOTIDE SEQUENCE</scope>
    <source>
        <strain evidence="2">CC-YY355</strain>
    </source>
</reference>